<gene>
    <name evidence="5" type="ORF">PhCBS80983_g05123</name>
</gene>
<dbReference type="InterPro" id="IPR017937">
    <property type="entry name" value="Thioredoxin_CS"/>
</dbReference>
<dbReference type="CDD" id="cd02947">
    <property type="entry name" value="TRX_family"/>
    <property type="match status" value="1"/>
</dbReference>
<dbReference type="PROSITE" id="PS51352">
    <property type="entry name" value="THIOREDOXIN_2"/>
    <property type="match status" value="1"/>
</dbReference>
<dbReference type="FunFam" id="3.40.30.10:FF:000245">
    <property type="entry name" value="Thioredoxin"/>
    <property type="match status" value="1"/>
</dbReference>
<keyword evidence="3" id="KW-1133">Transmembrane helix</keyword>
<comment type="caution">
    <text evidence="5">The sequence shown here is derived from an EMBL/GenBank/DDBJ whole genome shotgun (WGS) entry which is preliminary data.</text>
</comment>
<dbReference type="PROSITE" id="PS00194">
    <property type="entry name" value="THIOREDOXIN_1"/>
    <property type="match status" value="1"/>
</dbReference>
<evidence type="ECO:0000256" key="3">
    <source>
        <dbReference type="SAM" id="Phobius"/>
    </source>
</evidence>
<dbReference type="Gene3D" id="3.40.30.10">
    <property type="entry name" value="Glutaredoxin"/>
    <property type="match status" value="1"/>
</dbReference>
<evidence type="ECO:0000259" key="4">
    <source>
        <dbReference type="PROSITE" id="PS51352"/>
    </source>
</evidence>
<evidence type="ECO:0000256" key="1">
    <source>
        <dbReference type="ARBA" id="ARBA00023157"/>
    </source>
</evidence>
<feature type="region of interest" description="Disordered" evidence="2">
    <location>
        <begin position="104"/>
        <end position="135"/>
    </location>
</feature>
<dbReference type="Proteomes" id="UP000318582">
    <property type="component" value="Unassembled WGS sequence"/>
</dbReference>
<dbReference type="InterPro" id="IPR036249">
    <property type="entry name" value="Thioredoxin-like_sf"/>
</dbReference>
<dbReference type="EMBL" id="QEAQ01000099">
    <property type="protein sequence ID" value="TPX55698.1"/>
    <property type="molecule type" value="Genomic_DNA"/>
</dbReference>
<dbReference type="InterPro" id="IPR013766">
    <property type="entry name" value="Thioredoxin_domain"/>
</dbReference>
<organism evidence="5 6">
    <name type="scientific">Powellomyces hirtus</name>
    <dbReference type="NCBI Taxonomy" id="109895"/>
    <lineage>
        <taxon>Eukaryota</taxon>
        <taxon>Fungi</taxon>
        <taxon>Fungi incertae sedis</taxon>
        <taxon>Chytridiomycota</taxon>
        <taxon>Chytridiomycota incertae sedis</taxon>
        <taxon>Chytridiomycetes</taxon>
        <taxon>Spizellomycetales</taxon>
        <taxon>Powellomycetaceae</taxon>
        <taxon>Powellomyces</taxon>
    </lineage>
</organism>
<keyword evidence="3" id="KW-0812">Transmembrane</keyword>
<evidence type="ECO:0000313" key="6">
    <source>
        <dbReference type="Proteomes" id="UP000318582"/>
    </source>
</evidence>
<dbReference type="PRINTS" id="PR00421">
    <property type="entry name" value="THIOREDOXIN"/>
</dbReference>
<keyword evidence="6" id="KW-1185">Reference proteome</keyword>
<name>A0A507DXL2_9FUNG</name>
<feature type="compositionally biased region" description="Gly residues" evidence="2">
    <location>
        <begin position="107"/>
        <end position="120"/>
    </location>
</feature>
<keyword evidence="1" id="KW-1015">Disulfide bond</keyword>
<dbReference type="SUPFAM" id="SSF52833">
    <property type="entry name" value="Thioredoxin-like"/>
    <property type="match status" value="1"/>
</dbReference>
<accession>A0A507DXL2</accession>
<feature type="domain" description="Thioredoxin" evidence="4">
    <location>
        <begin position="1"/>
        <end position="105"/>
    </location>
</feature>
<dbReference type="PANTHER" id="PTHR46115">
    <property type="entry name" value="THIOREDOXIN-LIKE PROTEIN 1"/>
    <property type="match status" value="1"/>
</dbReference>
<evidence type="ECO:0000256" key="2">
    <source>
        <dbReference type="SAM" id="MobiDB-lite"/>
    </source>
</evidence>
<dbReference type="STRING" id="109895.A0A507DXL2"/>
<protein>
    <recommendedName>
        <fullName evidence="4">Thioredoxin domain-containing protein</fullName>
    </recommendedName>
</protein>
<evidence type="ECO:0000313" key="5">
    <source>
        <dbReference type="EMBL" id="TPX55698.1"/>
    </source>
</evidence>
<reference evidence="5 6" key="1">
    <citation type="journal article" date="2019" name="Sci. Rep.">
        <title>Comparative genomics of chytrid fungi reveal insights into the obligate biotrophic and pathogenic lifestyle of Synchytrium endobioticum.</title>
        <authorList>
            <person name="van de Vossenberg B.T.L.H."/>
            <person name="Warris S."/>
            <person name="Nguyen H.D.T."/>
            <person name="van Gent-Pelzer M.P.E."/>
            <person name="Joly D.L."/>
            <person name="van de Geest H.C."/>
            <person name="Bonants P.J.M."/>
            <person name="Smith D.S."/>
            <person name="Levesque C.A."/>
            <person name="van der Lee T.A.J."/>
        </authorList>
    </citation>
    <scope>NUCLEOTIDE SEQUENCE [LARGE SCALE GENOMIC DNA]</scope>
    <source>
        <strain evidence="5 6">CBS 809.83</strain>
    </source>
</reference>
<feature type="transmembrane region" description="Helical" evidence="3">
    <location>
        <begin position="138"/>
        <end position="155"/>
    </location>
</feature>
<dbReference type="Pfam" id="PF00085">
    <property type="entry name" value="Thioredoxin"/>
    <property type="match status" value="1"/>
</dbReference>
<proteinExistence type="predicted"/>
<sequence>MPSVHVSSQKAFSDAINGQKLCVVDFTAAWCGPCKAVAPRFEKLADQYKDVVFLKVDVDENQAIARECGVTAMPTFHIYRAGTKLEEVVGADIVKVERLVRQHASSGGSGGFPSSGGRVLGTGAPAPRSAGGQQGPQSNYLLWGVIGAVVLWLWWNKEDPSHAKL</sequence>
<keyword evidence="3" id="KW-0472">Membrane</keyword>
<dbReference type="AlphaFoldDB" id="A0A507DXL2"/>